<keyword evidence="3" id="KW-1185">Reference proteome</keyword>
<feature type="transmembrane region" description="Helical" evidence="1">
    <location>
        <begin position="31"/>
        <end position="51"/>
    </location>
</feature>
<dbReference type="Proteomes" id="UP001156691">
    <property type="component" value="Unassembled WGS sequence"/>
</dbReference>
<evidence type="ECO:0000256" key="1">
    <source>
        <dbReference type="SAM" id="Phobius"/>
    </source>
</evidence>
<keyword evidence="1" id="KW-0812">Transmembrane</keyword>
<keyword evidence="1" id="KW-0472">Membrane</keyword>
<proteinExistence type="predicted"/>
<gene>
    <name evidence="2" type="ORF">GCM10010862_03110</name>
</gene>
<organism evidence="2 3">
    <name type="scientific">Devosia nitrariae</name>
    <dbReference type="NCBI Taxonomy" id="2071872"/>
    <lineage>
        <taxon>Bacteria</taxon>
        <taxon>Pseudomonadati</taxon>
        <taxon>Pseudomonadota</taxon>
        <taxon>Alphaproteobacteria</taxon>
        <taxon>Hyphomicrobiales</taxon>
        <taxon>Devosiaceae</taxon>
        <taxon>Devosia</taxon>
    </lineage>
</organism>
<evidence type="ECO:0008006" key="4">
    <source>
        <dbReference type="Google" id="ProtNLM"/>
    </source>
</evidence>
<dbReference type="EMBL" id="BSNS01000002">
    <property type="protein sequence ID" value="GLQ53053.1"/>
    <property type="molecule type" value="Genomic_DNA"/>
</dbReference>
<sequence length="55" mass="5716">MANIEFDDIRNAVLAAKREARALGHVHATQILLTAAGFAAATIIAVAAVFLGQLV</sequence>
<evidence type="ECO:0000313" key="3">
    <source>
        <dbReference type="Proteomes" id="UP001156691"/>
    </source>
</evidence>
<keyword evidence="1" id="KW-1133">Transmembrane helix</keyword>
<comment type="caution">
    <text evidence="2">The sequence shown here is derived from an EMBL/GenBank/DDBJ whole genome shotgun (WGS) entry which is preliminary data.</text>
</comment>
<protein>
    <recommendedName>
        <fullName evidence="4">Phage holin family protein</fullName>
    </recommendedName>
</protein>
<evidence type="ECO:0000313" key="2">
    <source>
        <dbReference type="EMBL" id="GLQ53053.1"/>
    </source>
</evidence>
<name>A0ABQ5VZ51_9HYPH</name>
<accession>A0ABQ5VZ51</accession>
<dbReference type="RefSeq" id="WP_284338515.1">
    <property type="nucleotide sequence ID" value="NZ_BSNS01000002.1"/>
</dbReference>
<reference evidence="3" key="1">
    <citation type="journal article" date="2019" name="Int. J. Syst. Evol. Microbiol.">
        <title>The Global Catalogue of Microorganisms (GCM) 10K type strain sequencing project: providing services to taxonomists for standard genome sequencing and annotation.</title>
        <authorList>
            <consortium name="The Broad Institute Genomics Platform"/>
            <consortium name="The Broad Institute Genome Sequencing Center for Infectious Disease"/>
            <person name="Wu L."/>
            <person name="Ma J."/>
        </authorList>
    </citation>
    <scope>NUCLEOTIDE SEQUENCE [LARGE SCALE GENOMIC DNA]</scope>
    <source>
        <strain evidence="3">NBRC 112416</strain>
    </source>
</reference>